<feature type="region of interest" description="Disordered" evidence="12">
    <location>
        <begin position="282"/>
        <end position="312"/>
    </location>
</feature>
<feature type="region of interest" description="Disordered" evidence="12">
    <location>
        <begin position="672"/>
        <end position="695"/>
    </location>
</feature>
<evidence type="ECO:0000256" key="10">
    <source>
        <dbReference type="ARBA" id="ARBA00023242"/>
    </source>
</evidence>
<protein>
    <submittedName>
        <fullName evidence="14">FACT complex subunit POB3</fullName>
    </submittedName>
</protein>
<dbReference type="GO" id="GO:0006281">
    <property type="term" value="P:DNA repair"/>
    <property type="evidence" value="ECO:0007669"/>
    <property type="project" value="UniProtKB-KW"/>
</dbReference>
<dbReference type="CDD" id="cd13229">
    <property type="entry name" value="PH_TFIIH"/>
    <property type="match status" value="1"/>
</dbReference>
<dbReference type="SUPFAM" id="SSF50729">
    <property type="entry name" value="PH domain-like"/>
    <property type="match status" value="1"/>
</dbReference>
<keyword evidence="15" id="KW-1185">Reference proteome</keyword>
<evidence type="ECO:0000256" key="5">
    <source>
        <dbReference type="ARBA" id="ARBA00022705"/>
    </source>
</evidence>
<feature type="region of interest" description="Disordered" evidence="12">
    <location>
        <begin position="411"/>
        <end position="447"/>
    </location>
</feature>
<dbReference type="SMART" id="SM01287">
    <property type="entry name" value="Rtt106"/>
    <property type="match status" value="1"/>
</dbReference>
<sequence length="1089" mass="118476">MTRQPDNGVGIELGDVGIQFASSRVVSILVSESPGNARVVAGVGTRRAVTDLVPGPLSLLPAAATEEQVVVNLVVRGRAVPVKDGGGRALETDDDCRVGLVSPDMATETVGAPSEVGASVEGLANFLPVGLSFILHVCIGGHVRQAQDGALVGDVGSRNVIHGPGGGVEDGRVAVAPGLGNHGVHHGRPPIHQTLYRVRPALGPQTRQMVFRVVILGGEEDAARLVVRHVSLAVQLGMLVGAVVVDVPEREGVFCRERRLRPRRKGRPRGKKDVPVDDVVMLRGRGGIGSNGEERQQERGGDSARRGACEAGRHDGRHYAAVGRARTIRGEQGDSRCIEGLGGSGGWEWRMMGWMEMGWMDGYWGHAGSPSVEVPRRRRERWAATRTMVEPAEIGSPRANQGAERLLNRPHSGATVDLSPLAPPHPRSSACDPAAAAHPGGGSSASPPWRQCYGALPGATRWRVAQPRDVKLRLDGFYPPLAPFVHRSTSKLRASPLHPATSERLPFAHRDGSCSLHAAEMTAIESFDSIYLDLSKESGKCRFAETGFGWKPAGGGDAFTLDRSNIGGAQWSRASKGYEVRILQRSSGIIQLDGFQQEDYDRLSKVFKNWYSTVLESKEHALRGWNWGKAEFSKAELIFNVQNKPAFELPYSEIGNTNLAGRNEVAVELSLPQDANDTGTDGQGGARAKGKKAGAGKDQVVEIRFYIPGTTTKKETEGEDGASDDGEEQNAATLFYESLIEKAEIGEMAGDTIATFLDVLHLTPRGRFDMDMYETSFRLRGKTYDYKIQYDAIKKFMVLPKPDDMHCMLCIGLDPPLRQGQTRYPFVVMQFKKDEEVTIDLNLDEAELESKYKDKLDAHYEEPLHHVVAKIFRGLANKKISSPAKDFITHRSQYGIKCSIKASEGFLYCLEKAFMFVPKPATYIAYEQTQSVTFSRVGGAVSTLSTFDITVVMKNGAGSSQFSNINREDLKALEAFFKLKGLRVKNEIDEDANMLAAALREQAMDESDDEVVVSKADRGSADEDEESVDEDFQADSDSDVAEEFDSAHSSEGSASGSDVESGVDNDDMDEGDDEEDGQVERPKKKKKTG</sequence>
<dbReference type="InterPro" id="IPR035417">
    <property type="entry name" value="SSRP1/POB3_N"/>
</dbReference>
<accession>A0A2K3QR52</accession>
<feature type="compositionally biased region" description="Acidic residues" evidence="12">
    <location>
        <begin position="1061"/>
        <end position="1077"/>
    </location>
</feature>
<keyword evidence="10" id="KW-0539">Nucleus</keyword>
<dbReference type="Pfam" id="PF08512">
    <property type="entry name" value="Rttp106-like_middle"/>
    <property type="match status" value="1"/>
</dbReference>
<dbReference type="GO" id="GO:0006260">
    <property type="term" value="P:DNA replication"/>
    <property type="evidence" value="ECO:0007669"/>
    <property type="project" value="UniProtKB-KW"/>
</dbReference>
<dbReference type="GO" id="GO:0031491">
    <property type="term" value="F:nucleosome binding"/>
    <property type="evidence" value="ECO:0007669"/>
    <property type="project" value="TreeGrafter"/>
</dbReference>
<dbReference type="Gene3D" id="2.30.29.30">
    <property type="entry name" value="Pleckstrin-homology domain (PH domain)/Phosphotyrosine-binding domain (PTB)"/>
    <property type="match status" value="2"/>
</dbReference>
<comment type="similarity">
    <text evidence="3">Belongs to the SSRP1 family.</text>
</comment>
<evidence type="ECO:0000256" key="12">
    <source>
        <dbReference type="SAM" id="MobiDB-lite"/>
    </source>
</evidence>
<evidence type="ECO:0000256" key="4">
    <source>
        <dbReference type="ARBA" id="ARBA00022454"/>
    </source>
</evidence>
<keyword evidence="5" id="KW-0235">DNA replication</keyword>
<dbReference type="InterPro" id="IPR038167">
    <property type="entry name" value="SSRP1_sf"/>
</dbReference>
<evidence type="ECO:0000259" key="13">
    <source>
        <dbReference type="SMART" id="SM01287"/>
    </source>
</evidence>
<evidence type="ECO:0000256" key="2">
    <source>
        <dbReference type="ARBA" id="ARBA00004286"/>
    </source>
</evidence>
<feature type="compositionally biased region" description="Low complexity" evidence="12">
    <location>
        <begin position="1047"/>
        <end position="1060"/>
    </location>
</feature>
<dbReference type="CDD" id="cd13230">
    <property type="entry name" value="PH1_SSRP1-like"/>
    <property type="match status" value="1"/>
</dbReference>
<keyword evidence="9" id="KW-0234">DNA repair</keyword>
<proteinExistence type="inferred from homology"/>
<organism evidence="14 15">
    <name type="scientific">Tolypocladium capitatum</name>
    <dbReference type="NCBI Taxonomy" id="45235"/>
    <lineage>
        <taxon>Eukaryota</taxon>
        <taxon>Fungi</taxon>
        <taxon>Dikarya</taxon>
        <taxon>Ascomycota</taxon>
        <taxon>Pezizomycotina</taxon>
        <taxon>Sordariomycetes</taxon>
        <taxon>Hypocreomycetidae</taxon>
        <taxon>Hypocreales</taxon>
        <taxon>Ophiocordycipitaceae</taxon>
        <taxon>Tolypocladium</taxon>
    </lineage>
</organism>
<dbReference type="InterPro" id="IPR024954">
    <property type="entry name" value="SSRP1_DD"/>
</dbReference>
<dbReference type="Pfam" id="PF03531">
    <property type="entry name" value="SSrecog"/>
    <property type="match status" value="1"/>
</dbReference>
<dbReference type="AlphaFoldDB" id="A0A2K3QR52"/>
<comment type="subcellular location">
    <subcellularLocation>
        <location evidence="2">Chromosome</location>
    </subcellularLocation>
    <subcellularLocation>
        <location evidence="1">Nucleus</location>
    </subcellularLocation>
</comment>
<evidence type="ECO:0000256" key="1">
    <source>
        <dbReference type="ARBA" id="ARBA00004123"/>
    </source>
</evidence>
<dbReference type="Gene3D" id="2.30.29.150">
    <property type="match status" value="1"/>
</dbReference>
<keyword evidence="8" id="KW-0804">Transcription</keyword>
<evidence type="ECO:0000313" key="15">
    <source>
        <dbReference type="Proteomes" id="UP000236621"/>
    </source>
</evidence>
<dbReference type="GO" id="GO:0042393">
    <property type="term" value="F:histone binding"/>
    <property type="evidence" value="ECO:0007669"/>
    <property type="project" value="TreeGrafter"/>
</dbReference>
<name>A0A2K3QR52_9HYPO</name>
<dbReference type="Pfam" id="PF17292">
    <property type="entry name" value="POB3_N"/>
    <property type="match status" value="1"/>
</dbReference>
<evidence type="ECO:0000256" key="9">
    <source>
        <dbReference type="ARBA" id="ARBA00023204"/>
    </source>
</evidence>
<dbReference type="FunFam" id="2.30.29.150:FF:000001">
    <property type="entry name" value="Fact complex subunit ssrp1"/>
    <property type="match status" value="1"/>
</dbReference>
<gene>
    <name evidence="14" type="ORF">TCAP_00049</name>
</gene>
<dbReference type="Gene3D" id="2.30.29.220">
    <property type="entry name" value="Structure-specific recognition protein (SSRP1)"/>
    <property type="match status" value="1"/>
</dbReference>
<comment type="function">
    <text evidence="11">Component of the FACT complex, a general chromatin factor that acts to reorganize nucleosomes. The FACT complex is involved in multiple processes that require DNA as a template such as mRNA elongation, DNA replication and DNA repair. During transcription elongation the FACT complex acts as a histone chaperone that both destabilizes and restores nucleosomal structure. It facilitates the passage of RNA polymerase II and transcription by promoting the dissociation of one histone H2A-H2B dimer from the nucleosome, then subsequently promotes the reestablishment of the nucleosome following the passage of RNA polymerase II.</text>
</comment>
<evidence type="ECO:0000256" key="3">
    <source>
        <dbReference type="ARBA" id="ARBA00010060"/>
    </source>
</evidence>
<evidence type="ECO:0000256" key="8">
    <source>
        <dbReference type="ARBA" id="ARBA00023163"/>
    </source>
</evidence>
<dbReference type="InterPro" id="IPR013719">
    <property type="entry name" value="RTT106/SPT16-like_middle_dom"/>
</dbReference>
<dbReference type="PRINTS" id="PR00887">
    <property type="entry name" value="SSRCOGNITION"/>
</dbReference>
<dbReference type="OrthoDB" id="498543at2759"/>
<evidence type="ECO:0000256" key="7">
    <source>
        <dbReference type="ARBA" id="ARBA00023015"/>
    </source>
</evidence>
<dbReference type="InterPro" id="IPR048993">
    <property type="entry name" value="SSRP1-like_PH1"/>
</dbReference>
<dbReference type="FunFam" id="2.30.29.30:FF:000146">
    <property type="entry name" value="FACT complex subunit POB3"/>
    <property type="match status" value="1"/>
</dbReference>
<keyword evidence="6" id="KW-0227">DNA damage</keyword>
<dbReference type="InterPro" id="IPR011993">
    <property type="entry name" value="PH-like_dom_sf"/>
</dbReference>
<keyword evidence="4" id="KW-0158">Chromosome</keyword>
<dbReference type="GO" id="GO:0035101">
    <property type="term" value="C:FACT complex"/>
    <property type="evidence" value="ECO:0007669"/>
    <property type="project" value="TreeGrafter"/>
</dbReference>
<evidence type="ECO:0000313" key="14">
    <source>
        <dbReference type="EMBL" id="PNY30033.1"/>
    </source>
</evidence>
<keyword evidence="7" id="KW-0805">Transcription regulation</keyword>
<dbReference type="PANTHER" id="PTHR45849:SF1">
    <property type="entry name" value="FACT COMPLEX SUBUNIT SSRP1"/>
    <property type="match status" value="1"/>
</dbReference>
<evidence type="ECO:0000256" key="6">
    <source>
        <dbReference type="ARBA" id="ARBA00022763"/>
    </source>
</evidence>
<evidence type="ECO:0000256" key="11">
    <source>
        <dbReference type="ARBA" id="ARBA00025370"/>
    </source>
</evidence>
<dbReference type="CDD" id="cd13231">
    <property type="entry name" value="PH2_SSRP1-like"/>
    <property type="match status" value="1"/>
</dbReference>
<dbReference type="Proteomes" id="UP000236621">
    <property type="component" value="Unassembled WGS sequence"/>
</dbReference>
<dbReference type="Pfam" id="PF21103">
    <property type="entry name" value="PH1_SSRP1-like"/>
    <property type="match status" value="1"/>
</dbReference>
<feature type="compositionally biased region" description="Low complexity" evidence="12">
    <location>
        <begin position="427"/>
        <end position="447"/>
    </location>
</feature>
<feature type="domain" description="Histone chaperone RTT106/FACT complex subunit SPT16-like middle" evidence="13">
    <location>
        <begin position="893"/>
        <end position="987"/>
    </location>
</feature>
<dbReference type="InterPro" id="IPR050454">
    <property type="entry name" value="RTT106/SSRP1_HistChap/FACT"/>
</dbReference>
<dbReference type="FunFam" id="2.30.29.30:FF:000310">
    <property type="entry name" value="FACT complex subunit POB3"/>
    <property type="match status" value="1"/>
</dbReference>
<feature type="compositionally biased region" description="Acidic residues" evidence="12">
    <location>
        <begin position="1022"/>
        <end position="1044"/>
    </location>
</feature>
<dbReference type="FunFam" id="2.30.29.220:FF:000003">
    <property type="entry name" value="FACT complex subunit POB3"/>
    <property type="match status" value="1"/>
</dbReference>
<dbReference type="InterPro" id="IPR000969">
    <property type="entry name" value="SSRP1/POB3"/>
</dbReference>
<dbReference type="EMBL" id="NRSZ01000014">
    <property type="protein sequence ID" value="PNY30033.1"/>
    <property type="molecule type" value="Genomic_DNA"/>
</dbReference>
<reference evidence="14 15" key="1">
    <citation type="submission" date="2017-08" db="EMBL/GenBank/DDBJ databases">
        <title>Harnessing the power of phylogenomics to disentangle the directionality and signatures of interkingdom host jumping in the parasitic fungal genus Tolypocladium.</title>
        <authorList>
            <person name="Quandt C.A."/>
            <person name="Patterson W."/>
            <person name="Spatafora J.W."/>
        </authorList>
    </citation>
    <scope>NUCLEOTIDE SEQUENCE [LARGE SCALE GENOMIC DNA]</scope>
    <source>
        <strain evidence="14 15">CBS 113982</strain>
    </source>
</reference>
<feature type="compositionally biased region" description="Basic and acidic residues" evidence="12">
    <location>
        <begin position="292"/>
        <end position="312"/>
    </location>
</feature>
<dbReference type="STRING" id="45235.A0A2K3QR52"/>
<dbReference type="GO" id="GO:0003677">
    <property type="term" value="F:DNA binding"/>
    <property type="evidence" value="ECO:0007669"/>
    <property type="project" value="InterPro"/>
</dbReference>
<dbReference type="PANTHER" id="PTHR45849">
    <property type="entry name" value="FACT COMPLEX SUBUNIT SSRP1"/>
    <property type="match status" value="1"/>
</dbReference>
<comment type="caution">
    <text evidence="14">The sequence shown here is derived from an EMBL/GenBank/DDBJ whole genome shotgun (WGS) entry which is preliminary data.</text>
</comment>
<feature type="region of interest" description="Disordered" evidence="12">
    <location>
        <begin position="1006"/>
        <end position="1089"/>
    </location>
</feature>